<keyword evidence="3" id="KW-1185">Reference proteome</keyword>
<dbReference type="eggNOG" id="ENOG5032TVJ">
    <property type="taxonomic scope" value="Bacteria"/>
</dbReference>
<reference evidence="2 3" key="1">
    <citation type="journal article" date="2012" name="J. Bacteriol.">
        <title>Genome Sequence of the Halotolerant Bacterium Imtechella halotolerans K1T.</title>
        <authorList>
            <person name="Kumar S."/>
            <person name="Vikram S."/>
            <person name="Subramanian S."/>
            <person name="Raghava G.P."/>
            <person name="Pinnaka A.K."/>
        </authorList>
    </citation>
    <scope>NUCLEOTIDE SEQUENCE [LARGE SCALE GENOMIC DNA]</scope>
    <source>
        <strain evidence="2 3">K1</strain>
    </source>
</reference>
<dbReference type="PATRIC" id="fig|946077.3.peg.2611"/>
<protein>
    <submittedName>
        <fullName evidence="2">Uncharacterized protein</fullName>
    </submittedName>
</protein>
<keyword evidence="1" id="KW-0812">Transmembrane</keyword>
<gene>
    <name evidence="2" type="ORF">W5A_12921</name>
</gene>
<sequence length="165" mass="18010">MKGKIVYFLTALNLITFSFYLFSFSNKGTKSPSDTILKVGGIVIVDSLGIERVVIGAHLPDPNFSNGYRVAARGKLGSVSGVMLFDHEGQERGGYVTDDDYGNAFLTLDSKTQQHLLLISEPQGGASLHMWDRGNNKVKIGVNDQSANLEILSNNQKVTICNDEK</sequence>
<feature type="transmembrane region" description="Helical" evidence="1">
    <location>
        <begin position="6"/>
        <end position="24"/>
    </location>
</feature>
<name>I0W7P4_9FLAO</name>
<evidence type="ECO:0000313" key="2">
    <source>
        <dbReference type="EMBL" id="EID72410.1"/>
    </source>
</evidence>
<dbReference type="STRING" id="946077.W5A_12921"/>
<keyword evidence="1" id="KW-1133">Transmembrane helix</keyword>
<dbReference type="AlphaFoldDB" id="I0W7P4"/>
<dbReference type="RefSeq" id="WP_008241352.1">
    <property type="nucleotide sequence ID" value="NZ_AJJU01000037.1"/>
</dbReference>
<evidence type="ECO:0000313" key="3">
    <source>
        <dbReference type="Proteomes" id="UP000005938"/>
    </source>
</evidence>
<comment type="caution">
    <text evidence="2">The sequence shown here is derived from an EMBL/GenBank/DDBJ whole genome shotgun (WGS) entry which is preliminary data.</text>
</comment>
<dbReference type="Proteomes" id="UP000005938">
    <property type="component" value="Unassembled WGS sequence"/>
</dbReference>
<keyword evidence="1" id="KW-0472">Membrane</keyword>
<accession>I0W7P4</accession>
<organism evidence="2 3">
    <name type="scientific">Imtechella halotolerans K1</name>
    <dbReference type="NCBI Taxonomy" id="946077"/>
    <lineage>
        <taxon>Bacteria</taxon>
        <taxon>Pseudomonadati</taxon>
        <taxon>Bacteroidota</taxon>
        <taxon>Flavobacteriia</taxon>
        <taxon>Flavobacteriales</taxon>
        <taxon>Flavobacteriaceae</taxon>
        <taxon>Imtechella</taxon>
    </lineage>
</organism>
<proteinExistence type="predicted"/>
<dbReference type="EMBL" id="AJJU01000037">
    <property type="protein sequence ID" value="EID72410.1"/>
    <property type="molecule type" value="Genomic_DNA"/>
</dbReference>
<dbReference type="OrthoDB" id="1349101at2"/>
<evidence type="ECO:0000256" key="1">
    <source>
        <dbReference type="SAM" id="Phobius"/>
    </source>
</evidence>